<reference evidence="1" key="1">
    <citation type="submission" date="2023-06" db="EMBL/GenBank/DDBJ databases">
        <authorList>
            <consortium name="Lawrence Berkeley National Laboratory"/>
            <person name="Ahrendt S."/>
            <person name="Sahu N."/>
            <person name="Indic B."/>
            <person name="Wong-Bajracharya J."/>
            <person name="Merenyi Z."/>
            <person name="Ke H.-M."/>
            <person name="Monk M."/>
            <person name="Kocsube S."/>
            <person name="Drula E."/>
            <person name="Lipzen A."/>
            <person name="Balint B."/>
            <person name="Henrissat B."/>
            <person name="Andreopoulos B."/>
            <person name="Martin F.M."/>
            <person name="Harder C.B."/>
            <person name="Rigling D."/>
            <person name="Ford K.L."/>
            <person name="Foster G.D."/>
            <person name="Pangilinan J."/>
            <person name="Papanicolaou A."/>
            <person name="Barry K."/>
            <person name="LaButti K."/>
            <person name="Viragh M."/>
            <person name="Koriabine M."/>
            <person name="Yan M."/>
            <person name="Riley R."/>
            <person name="Champramary S."/>
            <person name="Plett K.L."/>
            <person name="Tsai I.J."/>
            <person name="Slot J."/>
            <person name="Sipos G."/>
            <person name="Plett J."/>
            <person name="Nagy L.G."/>
            <person name="Grigoriev I.V."/>
        </authorList>
    </citation>
    <scope>NUCLEOTIDE SEQUENCE</scope>
    <source>
        <strain evidence="1">CCBAS 213</strain>
    </source>
</reference>
<evidence type="ECO:0000313" key="1">
    <source>
        <dbReference type="EMBL" id="KAK0458015.1"/>
    </source>
</evidence>
<protein>
    <submittedName>
        <fullName evidence="1">Uncharacterized protein</fullName>
    </submittedName>
</protein>
<comment type="caution">
    <text evidence="1">The sequence shown here is derived from an EMBL/GenBank/DDBJ whole genome shotgun (WGS) entry which is preliminary data.</text>
</comment>
<organism evidence="1 2">
    <name type="scientific">Armillaria tabescens</name>
    <name type="common">Ringless honey mushroom</name>
    <name type="synonym">Agaricus tabescens</name>
    <dbReference type="NCBI Taxonomy" id="1929756"/>
    <lineage>
        <taxon>Eukaryota</taxon>
        <taxon>Fungi</taxon>
        <taxon>Dikarya</taxon>
        <taxon>Basidiomycota</taxon>
        <taxon>Agaricomycotina</taxon>
        <taxon>Agaricomycetes</taxon>
        <taxon>Agaricomycetidae</taxon>
        <taxon>Agaricales</taxon>
        <taxon>Marasmiineae</taxon>
        <taxon>Physalacriaceae</taxon>
        <taxon>Desarmillaria</taxon>
    </lineage>
</organism>
<dbReference type="Proteomes" id="UP001175211">
    <property type="component" value="Unassembled WGS sequence"/>
</dbReference>
<accession>A0AA39N5H9</accession>
<dbReference type="AlphaFoldDB" id="A0AA39N5H9"/>
<dbReference type="EMBL" id="JAUEPS010000019">
    <property type="protein sequence ID" value="KAK0458015.1"/>
    <property type="molecule type" value="Genomic_DNA"/>
</dbReference>
<sequence length="235" mass="25582">MVGFTPFGIPPRLSIQWMGKTGAAPADVMPDNAYSRYTVSTIQDHLIDSLSQPDLLTVPSQFAFIDAVKDITEHHSFTHAWPMTFSVVVEAGMALLQVAKSVTNLGDRHNTLDAFNSALASTFHSARPPPISVQACTCPLYPSAPCSMLVHSNSGAFLSGLHLWYRGRSRKPNDEPKPPGDDVLKVVVLNQRWRTHTDGLRIQTNNATCHASTLRSGVIQSSPVSSSSRTPTVFD</sequence>
<keyword evidence="2" id="KW-1185">Reference proteome</keyword>
<dbReference type="GeneID" id="85364329"/>
<evidence type="ECO:0000313" key="2">
    <source>
        <dbReference type="Proteomes" id="UP001175211"/>
    </source>
</evidence>
<proteinExistence type="predicted"/>
<dbReference type="RefSeq" id="XP_060330307.1">
    <property type="nucleotide sequence ID" value="XM_060480781.1"/>
</dbReference>
<name>A0AA39N5H9_ARMTA</name>
<gene>
    <name evidence="1" type="ORF">EV420DRAFT_1764514</name>
</gene>